<accession>A0ABN6D3Q3</accession>
<dbReference type="Proteomes" id="UP000824366">
    <property type="component" value="Chromosome"/>
</dbReference>
<name>A0ABN6D3Q3_9BURK</name>
<feature type="region of interest" description="Disordered" evidence="1">
    <location>
        <begin position="196"/>
        <end position="220"/>
    </location>
</feature>
<dbReference type="RefSeq" id="WP_223910339.1">
    <property type="nucleotide sequence ID" value="NZ_AP024238.1"/>
</dbReference>
<sequence length="220" mass="24713">MNAAVLKLLLAGEYICSIRYRDEYAILEDDEEQEAVTNWLSPLNMRLARLGDSGAFFMAPSYIGQKDITQVKNELLKFRDEYGPAVLLLDFIRQTDVGRFTMSPGEHIALYELERAVSHSTMLETQLKGLLSVISNAAQRNTNHENLRRLLEQLVKDGYAVLVNKDSGTYQITGKIEQLYAVLQFLDENKVIPDAEVDDREAEDAPDLVDLAQSDDGAPS</sequence>
<dbReference type="Pfam" id="PF21980">
    <property type="entry name" value="MksE"/>
    <property type="match status" value="1"/>
</dbReference>
<dbReference type="EMBL" id="AP024238">
    <property type="protein sequence ID" value="BCO26610.1"/>
    <property type="molecule type" value="Genomic_DNA"/>
</dbReference>
<organism evidence="2 3">
    <name type="scientific">Rhodoferax lithotrophicus</name>
    <dbReference type="NCBI Taxonomy" id="2798804"/>
    <lineage>
        <taxon>Bacteria</taxon>
        <taxon>Pseudomonadati</taxon>
        <taxon>Pseudomonadota</taxon>
        <taxon>Betaproteobacteria</taxon>
        <taxon>Burkholderiales</taxon>
        <taxon>Comamonadaceae</taxon>
        <taxon>Rhodoferax</taxon>
    </lineage>
</organism>
<evidence type="ECO:0000313" key="2">
    <source>
        <dbReference type="EMBL" id="BCO26610.1"/>
    </source>
</evidence>
<reference evidence="2 3" key="1">
    <citation type="journal article" date="2021" name="Microbiol. Spectr.">
        <title>A Single Bacterium Capable of Oxidation and Reduction of Iron at Circumneutral pH.</title>
        <authorList>
            <person name="Kato S."/>
            <person name="Ohkuma M."/>
        </authorList>
    </citation>
    <scope>NUCLEOTIDE SEQUENCE [LARGE SCALE GENOMIC DNA]</scope>
    <source>
        <strain evidence="2 3">MIZ03</strain>
    </source>
</reference>
<feature type="compositionally biased region" description="Acidic residues" evidence="1">
    <location>
        <begin position="196"/>
        <end position="207"/>
    </location>
</feature>
<evidence type="ECO:0000313" key="3">
    <source>
        <dbReference type="Proteomes" id="UP000824366"/>
    </source>
</evidence>
<evidence type="ECO:0000256" key="1">
    <source>
        <dbReference type="SAM" id="MobiDB-lite"/>
    </source>
</evidence>
<gene>
    <name evidence="2" type="ORF">MIZ03_1493</name>
</gene>
<protein>
    <recommendedName>
        <fullName evidence="4">DUF4194 domain-containing protein</fullName>
    </recommendedName>
</protein>
<dbReference type="InterPro" id="IPR053841">
    <property type="entry name" value="MksE"/>
</dbReference>
<keyword evidence="3" id="KW-1185">Reference proteome</keyword>
<evidence type="ECO:0008006" key="4">
    <source>
        <dbReference type="Google" id="ProtNLM"/>
    </source>
</evidence>
<proteinExistence type="predicted"/>